<dbReference type="STRING" id="253628.A0A0D2B0W7"/>
<dbReference type="SUPFAM" id="SSF52821">
    <property type="entry name" value="Rhodanese/Cell cycle control phosphatase"/>
    <property type="match status" value="1"/>
</dbReference>
<dbReference type="InterPro" id="IPR036873">
    <property type="entry name" value="Rhodanese-like_dom_sf"/>
</dbReference>
<evidence type="ECO:0000259" key="1">
    <source>
        <dbReference type="PROSITE" id="PS50206"/>
    </source>
</evidence>
<dbReference type="PANTHER" id="PTHR45431:SF3">
    <property type="entry name" value="RHODANESE-LIKE DOMAIN-CONTAINING PROTEIN 15, CHLOROPLASTIC"/>
    <property type="match status" value="1"/>
</dbReference>
<dbReference type="PANTHER" id="PTHR45431">
    <property type="entry name" value="RHODANESE-LIKE DOMAIN-CONTAINING PROTEIN 15, CHLOROPLASTIC"/>
    <property type="match status" value="1"/>
</dbReference>
<reference evidence="2 3" key="1">
    <citation type="submission" date="2015-01" db="EMBL/GenBank/DDBJ databases">
        <title>The Genome Sequence of Ochroconis gallopava CBS43764.</title>
        <authorList>
            <consortium name="The Broad Institute Genomics Platform"/>
            <person name="Cuomo C."/>
            <person name="de Hoog S."/>
            <person name="Gorbushina A."/>
            <person name="Stielow B."/>
            <person name="Teixiera M."/>
            <person name="Abouelleil A."/>
            <person name="Chapman S.B."/>
            <person name="Priest M."/>
            <person name="Young S.K."/>
            <person name="Wortman J."/>
            <person name="Nusbaum C."/>
            <person name="Birren B."/>
        </authorList>
    </citation>
    <scope>NUCLEOTIDE SEQUENCE [LARGE SCALE GENOMIC DNA]</scope>
    <source>
        <strain evidence="2 3">CBS 43764</strain>
    </source>
</reference>
<evidence type="ECO:0000313" key="3">
    <source>
        <dbReference type="Proteomes" id="UP000053259"/>
    </source>
</evidence>
<protein>
    <recommendedName>
        <fullName evidence="1">Rhodanese domain-containing protein</fullName>
    </recommendedName>
</protein>
<sequence>MAHRYLIDVRTPAEFAIRALTGAINVEYQHIARFVAHEKKVPKDAEIILYCRTGRRSAIAKVDLDALGYKRVQDLGGFEAAREALKRLRCDQANATASKAQNSPTKEAYQLKPTKSMDAALAALKRSR</sequence>
<dbReference type="EMBL" id="KN847539">
    <property type="protein sequence ID" value="KIW04969.1"/>
    <property type="molecule type" value="Genomic_DNA"/>
</dbReference>
<dbReference type="InterPro" id="IPR001763">
    <property type="entry name" value="Rhodanese-like_dom"/>
</dbReference>
<dbReference type="InParanoid" id="A0A0D2B0W7"/>
<dbReference type="AlphaFoldDB" id="A0A0D2B0W7"/>
<dbReference type="PROSITE" id="PS50206">
    <property type="entry name" value="RHODANESE_3"/>
    <property type="match status" value="1"/>
</dbReference>
<dbReference type="Proteomes" id="UP000053259">
    <property type="component" value="Unassembled WGS sequence"/>
</dbReference>
<organism evidence="2 3">
    <name type="scientific">Verruconis gallopava</name>
    <dbReference type="NCBI Taxonomy" id="253628"/>
    <lineage>
        <taxon>Eukaryota</taxon>
        <taxon>Fungi</taxon>
        <taxon>Dikarya</taxon>
        <taxon>Ascomycota</taxon>
        <taxon>Pezizomycotina</taxon>
        <taxon>Dothideomycetes</taxon>
        <taxon>Pleosporomycetidae</taxon>
        <taxon>Venturiales</taxon>
        <taxon>Sympoventuriaceae</taxon>
        <taxon>Verruconis</taxon>
    </lineage>
</organism>
<dbReference type="GeneID" id="27312104"/>
<dbReference type="InterPro" id="IPR052367">
    <property type="entry name" value="Thiosulfate_ST/Rhodanese-like"/>
</dbReference>
<proteinExistence type="predicted"/>
<dbReference type="CDD" id="cd00158">
    <property type="entry name" value="RHOD"/>
    <property type="match status" value="1"/>
</dbReference>
<dbReference type="RefSeq" id="XP_016214838.1">
    <property type="nucleotide sequence ID" value="XM_016357434.1"/>
</dbReference>
<feature type="domain" description="Rhodanese" evidence="1">
    <location>
        <begin position="6"/>
        <end position="87"/>
    </location>
</feature>
<dbReference type="Pfam" id="PF00581">
    <property type="entry name" value="Rhodanese"/>
    <property type="match status" value="1"/>
</dbReference>
<dbReference type="SMART" id="SM00450">
    <property type="entry name" value="RHOD"/>
    <property type="match status" value="1"/>
</dbReference>
<keyword evidence="3" id="KW-1185">Reference proteome</keyword>
<accession>A0A0D2B0W7</accession>
<name>A0A0D2B0W7_9PEZI</name>
<evidence type="ECO:0000313" key="2">
    <source>
        <dbReference type="EMBL" id="KIW04969.1"/>
    </source>
</evidence>
<gene>
    <name evidence="2" type="ORF">PV09_04131</name>
</gene>
<dbReference type="HOGENOM" id="CLU_089574_15_0_1"/>
<dbReference type="OrthoDB" id="361797at2759"/>
<dbReference type="VEuPathDB" id="FungiDB:PV09_04131"/>
<dbReference type="Gene3D" id="3.40.250.10">
    <property type="entry name" value="Rhodanese-like domain"/>
    <property type="match status" value="1"/>
</dbReference>